<organism evidence="2 3">
    <name type="scientific">Halorussus aquaticus</name>
    <dbReference type="NCBI Taxonomy" id="2953748"/>
    <lineage>
        <taxon>Archaea</taxon>
        <taxon>Methanobacteriati</taxon>
        <taxon>Methanobacteriota</taxon>
        <taxon>Stenosarchaea group</taxon>
        <taxon>Halobacteria</taxon>
        <taxon>Halobacteriales</taxon>
        <taxon>Haladaptataceae</taxon>
        <taxon>Halorussus</taxon>
    </lineage>
</organism>
<reference evidence="2 3" key="1">
    <citation type="journal article" date="2019" name="Int. J. Syst. Evol. Microbiol.">
        <title>The Global Catalogue of Microorganisms (GCM) 10K type strain sequencing project: providing services to taxonomists for standard genome sequencing and annotation.</title>
        <authorList>
            <consortium name="The Broad Institute Genomics Platform"/>
            <consortium name="The Broad Institute Genome Sequencing Center for Infectious Disease"/>
            <person name="Wu L."/>
            <person name="Ma J."/>
        </authorList>
    </citation>
    <scope>NUCLEOTIDE SEQUENCE [LARGE SCALE GENOMIC DNA]</scope>
    <source>
        <strain evidence="2 3">XZYJ18</strain>
    </source>
</reference>
<keyword evidence="3" id="KW-1185">Reference proteome</keyword>
<gene>
    <name evidence="2" type="ORF">ACFO9K_03495</name>
</gene>
<evidence type="ECO:0000313" key="3">
    <source>
        <dbReference type="Proteomes" id="UP001595945"/>
    </source>
</evidence>
<feature type="transmembrane region" description="Helical" evidence="1">
    <location>
        <begin position="118"/>
        <end position="135"/>
    </location>
</feature>
<dbReference type="AlphaFoldDB" id="A0ABD5PYC8"/>
<dbReference type="Proteomes" id="UP001595945">
    <property type="component" value="Unassembled WGS sequence"/>
</dbReference>
<protein>
    <submittedName>
        <fullName evidence="2">Uncharacterized protein</fullName>
    </submittedName>
</protein>
<comment type="caution">
    <text evidence="2">The sequence shown here is derived from an EMBL/GenBank/DDBJ whole genome shotgun (WGS) entry which is preliminary data.</text>
</comment>
<dbReference type="GeneID" id="73045631"/>
<sequence length="143" mass="14604">MTDTPVRPADPADDDGTGEVAIRENGQVTAFAASNLDGQISICLDNEDPEIGVPPHADVRFEDPTADDEVLADGGVADHVAVTSRGVGLSEDLAILALGSAIFSLVGGGYLLTTANSFSGLVMISVGLVLAGILARQREESVA</sequence>
<keyword evidence="1" id="KW-0812">Transmembrane</keyword>
<proteinExistence type="predicted"/>
<evidence type="ECO:0000256" key="1">
    <source>
        <dbReference type="SAM" id="Phobius"/>
    </source>
</evidence>
<accession>A0ABD5PYC8</accession>
<feature type="transmembrane region" description="Helical" evidence="1">
    <location>
        <begin position="93"/>
        <end position="112"/>
    </location>
</feature>
<name>A0ABD5PYC8_9EURY</name>
<dbReference type="RefSeq" id="WP_254267198.1">
    <property type="nucleotide sequence ID" value="NZ_CP100400.1"/>
</dbReference>
<dbReference type="EMBL" id="JBHSHT010000001">
    <property type="protein sequence ID" value="MFC4823321.1"/>
    <property type="molecule type" value="Genomic_DNA"/>
</dbReference>
<keyword evidence="1" id="KW-1133">Transmembrane helix</keyword>
<keyword evidence="1" id="KW-0472">Membrane</keyword>
<evidence type="ECO:0000313" key="2">
    <source>
        <dbReference type="EMBL" id="MFC4823321.1"/>
    </source>
</evidence>